<name>A0AAV5UC53_9BILA</name>
<protein>
    <submittedName>
        <fullName evidence="1">Uncharacterized protein</fullName>
    </submittedName>
</protein>
<reference evidence="1" key="1">
    <citation type="submission" date="2023-10" db="EMBL/GenBank/DDBJ databases">
        <title>Genome assembly of Pristionchus species.</title>
        <authorList>
            <person name="Yoshida K."/>
            <person name="Sommer R.J."/>
        </authorList>
    </citation>
    <scope>NUCLEOTIDE SEQUENCE</scope>
    <source>
        <strain evidence="1">RS0144</strain>
    </source>
</reference>
<feature type="non-terminal residue" evidence="1">
    <location>
        <position position="99"/>
    </location>
</feature>
<dbReference type="AlphaFoldDB" id="A0AAV5UC53"/>
<evidence type="ECO:0000313" key="2">
    <source>
        <dbReference type="Proteomes" id="UP001432027"/>
    </source>
</evidence>
<gene>
    <name evidence="1" type="ORF">PENTCL1PPCAC_26116</name>
</gene>
<accession>A0AAV5UC53</accession>
<comment type="caution">
    <text evidence="1">The sequence shown here is derived from an EMBL/GenBank/DDBJ whole genome shotgun (WGS) entry which is preliminary data.</text>
</comment>
<dbReference type="Proteomes" id="UP001432027">
    <property type="component" value="Unassembled WGS sequence"/>
</dbReference>
<evidence type="ECO:0000313" key="1">
    <source>
        <dbReference type="EMBL" id="GMT03942.1"/>
    </source>
</evidence>
<feature type="non-terminal residue" evidence="1">
    <location>
        <position position="1"/>
    </location>
</feature>
<organism evidence="1 2">
    <name type="scientific">Pristionchus entomophagus</name>
    <dbReference type="NCBI Taxonomy" id="358040"/>
    <lineage>
        <taxon>Eukaryota</taxon>
        <taxon>Metazoa</taxon>
        <taxon>Ecdysozoa</taxon>
        <taxon>Nematoda</taxon>
        <taxon>Chromadorea</taxon>
        <taxon>Rhabditida</taxon>
        <taxon>Rhabditina</taxon>
        <taxon>Diplogasteromorpha</taxon>
        <taxon>Diplogasteroidea</taxon>
        <taxon>Neodiplogasteridae</taxon>
        <taxon>Pristionchus</taxon>
    </lineage>
</organism>
<keyword evidence="2" id="KW-1185">Reference proteome</keyword>
<proteinExistence type="predicted"/>
<dbReference type="EMBL" id="BTSX01000006">
    <property type="protein sequence ID" value="GMT03942.1"/>
    <property type="molecule type" value="Genomic_DNA"/>
</dbReference>
<sequence length="99" mass="10879">VSTNDHHEGNYSCDAVAASCSQFPGVSPIEETRVRYSRSLWRHLLCLHQNHPLLLPGMSPSPLPRPFLSLSLLLHPSPSPLSLLHSMSSVLPVRPGRPP</sequence>